<dbReference type="EMBL" id="STFG01000023">
    <property type="protein sequence ID" value="THT98111.1"/>
    <property type="molecule type" value="Genomic_DNA"/>
</dbReference>
<keyword evidence="2" id="KW-1185">Reference proteome</keyword>
<evidence type="ECO:0000313" key="1">
    <source>
        <dbReference type="EMBL" id="THT98111.1"/>
    </source>
</evidence>
<comment type="caution">
    <text evidence="1">The sequence shown here is derived from an EMBL/GenBank/DDBJ whole genome shotgun (WGS) entry which is preliminary data.</text>
</comment>
<dbReference type="AlphaFoldDB" id="A0A4S8EZ87"/>
<organism evidence="1 2">
    <name type="scientific">Lampropedia puyangensis</name>
    <dbReference type="NCBI Taxonomy" id="1330072"/>
    <lineage>
        <taxon>Bacteria</taxon>
        <taxon>Pseudomonadati</taxon>
        <taxon>Pseudomonadota</taxon>
        <taxon>Betaproteobacteria</taxon>
        <taxon>Burkholderiales</taxon>
        <taxon>Comamonadaceae</taxon>
        <taxon>Lampropedia</taxon>
    </lineage>
</organism>
<name>A0A4S8EZ87_9BURK</name>
<evidence type="ECO:0000313" key="2">
    <source>
        <dbReference type="Proteomes" id="UP000308917"/>
    </source>
</evidence>
<dbReference type="RefSeq" id="WP_136574593.1">
    <property type="nucleotide sequence ID" value="NZ_STFG01000023.1"/>
</dbReference>
<reference evidence="1 2" key="1">
    <citation type="journal article" date="2015" name="Antonie Van Leeuwenhoek">
        <title>Lampropedia puyangensis sp. nov., isolated from symptomatic bark of Populus ? euramericana canker and emended description of Lampropedia hyalina (Ehrenberg 1832) Lee et al. 2004.</title>
        <authorList>
            <person name="Li Y."/>
            <person name="Wang T."/>
            <person name="Piao C.G."/>
            <person name="Wang L.F."/>
            <person name="Tian G.Z."/>
            <person name="Zhu T.H."/>
            <person name="Guo M.W."/>
        </authorList>
    </citation>
    <scope>NUCLEOTIDE SEQUENCE [LARGE SCALE GENOMIC DNA]</scope>
    <source>
        <strain evidence="1 2">2-bin</strain>
    </source>
</reference>
<proteinExistence type="predicted"/>
<protein>
    <submittedName>
        <fullName evidence="1">Uncharacterized protein</fullName>
    </submittedName>
</protein>
<sequence>MPQTIDLLNKALEIKNAAKWQHDLNLSNSAIYTAKKRGRLSPTLAGQFAIALKEDPVRWTAIAALEAEPDSPLLEELRKRVTDCILC</sequence>
<dbReference type="Proteomes" id="UP000308917">
    <property type="component" value="Unassembled WGS sequence"/>
</dbReference>
<gene>
    <name evidence="1" type="ORF">E9531_15035</name>
</gene>
<accession>A0A4S8EZ87</accession>
<dbReference type="OrthoDB" id="8858416at2"/>